<comment type="caution">
    <text evidence="1">The sequence shown here is derived from an EMBL/GenBank/DDBJ whole genome shotgun (WGS) entry which is preliminary data.</text>
</comment>
<keyword evidence="2" id="KW-1185">Reference proteome</keyword>
<protein>
    <submittedName>
        <fullName evidence="1">Uncharacterized protein</fullName>
    </submittedName>
</protein>
<gene>
    <name evidence="1" type="ORF">CGZ75_12595</name>
</gene>
<dbReference type="AlphaFoldDB" id="A0A229P5J6"/>
<dbReference type="EMBL" id="NMUQ01000001">
    <property type="protein sequence ID" value="OXM17398.1"/>
    <property type="molecule type" value="Genomic_DNA"/>
</dbReference>
<accession>A0A229P5J6</accession>
<organism evidence="1 2">
    <name type="scientific">Paenibacillus herberti</name>
    <dbReference type="NCBI Taxonomy" id="1619309"/>
    <lineage>
        <taxon>Bacteria</taxon>
        <taxon>Bacillati</taxon>
        <taxon>Bacillota</taxon>
        <taxon>Bacilli</taxon>
        <taxon>Bacillales</taxon>
        <taxon>Paenibacillaceae</taxon>
        <taxon>Paenibacillus</taxon>
    </lineage>
</organism>
<name>A0A229P5J6_9BACL</name>
<evidence type="ECO:0000313" key="2">
    <source>
        <dbReference type="Proteomes" id="UP000215145"/>
    </source>
</evidence>
<reference evidence="1 2" key="1">
    <citation type="submission" date="2017-07" db="EMBL/GenBank/DDBJ databases">
        <title>Paenibacillus herberti R33 genome sequencing and assembly.</title>
        <authorList>
            <person name="Su W."/>
        </authorList>
    </citation>
    <scope>NUCLEOTIDE SEQUENCE [LARGE SCALE GENOMIC DNA]</scope>
    <source>
        <strain evidence="1 2">R33</strain>
    </source>
</reference>
<evidence type="ECO:0000313" key="1">
    <source>
        <dbReference type="EMBL" id="OXM17398.1"/>
    </source>
</evidence>
<dbReference type="Proteomes" id="UP000215145">
    <property type="component" value="Unassembled WGS sequence"/>
</dbReference>
<sequence>MWFVFVRFIITHFFEHKKKRSQNKKAHQRNYPLDELILAETKSNFRMSASLHSFIAQLNIMLYTVKR</sequence>
<proteinExistence type="predicted"/>